<dbReference type="EMBL" id="AMRG01000006">
    <property type="protein sequence ID" value="EKE84279.1"/>
    <property type="molecule type" value="Genomic_DNA"/>
</dbReference>
<dbReference type="Proteomes" id="UP000014115">
    <property type="component" value="Unassembled WGS sequence"/>
</dbReference>
<evidence type="ECO:0000256" key="5">
    <source>
        <dbReference type="ARBA" id="ARBA00023136"/>
    </source>
</evidence>
<dbReference type="PANTHER" id="PTHR30485:SF2">
    <property type="entry name" value="BLL0597 PROTEIN"/>
    <property type="match status" value="1"/>
</dbReference>
<dbReference type="STRING" id="740709.A10D4_06296"/>
<evidence type="ECO:0000259" key="7">
    <source>
        <dbReference type="Pfam" id="PF01292"/>
    </source>
</evidence>
<dbReference type="AlphaFoldDB" id="K2KPE9"/>
<feature type="transmembrane region" description="Helical" evidence="6">
    <location>
        <begin position="41"/>
        <end position="58"/>
    </location>
</feature>
<evidence type="ECO:0000256" key="2">
    <source>
        <dbReference type="ARBA" id="ARBA00022475"/>
    </source>
</evidence>
<dbReference type="PATRIC" id="fig|740709.3.peg.1284"/>
<evidence type="ECO:0000313" key="8">
    <source>
        <dbReference type="EMBL" id="EKE84279.1"/>
    </source>
</evidence>
<feature type="transmembrane region" description="Helical" evidence="6">
    <location>
        <begin position="146"/>
        <end position="168"/>
    </location>
</feature>
<keyword evidence="5 6" id="KW-0472">Membrane</keyword>
<dbReference type="Pfam" id="PF01292">
    <property type="entry name" value="Ni_hydr_CYTB"/>
    <property type="match status" value="1"/>
</dbReference>
<dbReference type="Gene3D" id="1.20.950.20">
    <property type="entry name" value="Transmembrane di-heme cytochromes, Chain C"/>
    <property type="match status" value="1"/>
</dbReference>
<dbReference type="InterPro" id="IPR051542">
    <property type="entry name" value="Hydrogenase_cytochrome"/>
</dbReference>
<dbReference type="PANTHER" id="PTHR30485">
    <property type="entry name" value="NI/FE-HYDROGENASE 1 B-TYPE CYTOCHROME SUBUNIT"/>
    <property type="match status" value="1"/>
</dbReference>
<feature type="transmembrane region" description="Helical" evidence="6">
    <location>
        <begin position="96"/>
        <end position="118"/>
    </location>
</feature>
<evidence type="ECO:0000256" key="1">
    <source>
        <dbReference type="ARBA" id="ARBA00004651"/>
    </source>
</evidence>
<keyword evidence="3 6" id="KW-0812">Transmembrane</keyword>
<feature type="domain" description="Cytochrome b561 bacterial/Ni-hydrogenase" evidence="7">
    <location>
        <begin position="7"/>
        <end position="179"/>
    </location>
</feature>
<dbReference type="GO" id="GO:0005886">
    <property type="term" value="C:plasma membrane"/>
    <property type="evidence" value="ECO:0007669"/>
    <property type="project" value="UniProtKB-SubCell"/>
</dbReference>
<protein>
    <submittedName>
        <fullName evidence="8">Cytochrome b</fullName>
    </submittedName>
</protein>
<gene>
    <name evidence="8" type="ORF">A10D4_06296</name>
</gene>
<evidence type="ECO:0000313" key="9">
    <source>
        <dbReference type="Proteomes" id="UP000014115"/>
    </source>
</evidence>
<comment type="caution">
    <text evidence="8">The sequence shown here is derived from an EMBL/GenBank/DDBJ whole genome shotgun (WGS) entry which is preliminary data.</text>
</comment>
<dbReference type="InterPro" id="IPR011577">
    <property type="entry name" value="Cyt_b561_bac/Ni-Hgenase"/>
</dbReference>
<proteinExistence type="predicted"/>
<dbReference type="InterPro" id="IPR016174">
    <property type="entry name" value="Di-haem_cyt_TM"/>
</dbReference>
<dbReference type="GO" id="GO:0009055">
    <property type="term" value="F:electron transfer activity"/>
    <property type="evidence" value="ECO:0007669"/>
    <property type="project" value="InterPro"/>
</dbReference>
<dbReference type="OrthoDB" id="196472at2"/>
<organism evidence="8 9">
    <name type="scientific">Idiomarina xiamenensis 10-D-4</name>
    <dbReference type="NCBI Taxonomy" id="740709"/>
    <lineage>
        <taxon>Bacteria</taxon>
        <taxon>Pseudomonadati</taxon>
        <taxon>Pseudomonadota</taxon>
        <taxon>Gammaproteobacteria</taxon>
        <taxon>Alteromonadales</taxon>
        <taxon>Idiomarinaceae</taxon>
        <taxon>Idiomarina</taxon>
    </lineage>
</organism>
<feature type="transmembrane region" description="Helical" evidence="6">
    <location>
        <begin position="12"/>
        <end position="29"/>
    </location>
</feature>
<dbReference type="RefSeq" id="WP_008488425.1">
    <property type="nucleotide sequence ID" value="NZ_AMRG01000006.1"/>
</dbReference>
<dbReference type="GO" id="GO:0022904">
    <property type="term" value="P:respiratory electron transport chain"/>
    <property type="evidence" value="ECO:0007669"/>
    <property type="project" value="InterPro"/>
</dbReference>
<dbReference type="GO" id="GO:0020037">
    <property type="term" value="F:heme binding"/>
    <property type="evidence" value="ECO:0007669"/>
    <property type="project" value="TreeGrafter"/>
</dbReference>
<evidence type="ECO:0000256" key="3">
    <source>
        <dbReference type="ARBA" id="ARBA00022692"/>
    </source>
</evidence>
<dbReference type="SUPFAM" id="SSF81342">
    <property type="entry name" value="Transmembrane di-heme cytochromes"/>
    <property type="match status" value="1"/>
</dbReference>
<keyword evidence="2" id="KW-1003">Cell membrane</keyword>
<feature type="transmembrane region" description="Helical" evidence="6">
    <location>
        <begin position="195"/>
        <end position="212"/>
    </location>
</feature>
<evidence type="ECO:0000256" key="4">
    <source>
        <dbReference type="ARBA" id="ARBA00022989"/>
    </source>
</evidence>
<comment type="subcellular location">
    <subcellularLocation>
        <location evidence="1">Cell membrane</location>
        <topology evidence="1">Multi-pass membrane protein</topology>
    </subcellularLocation>
</comment>
<dbReference type="eggNOG" id="COG3658">
    <property type="taxonomic scope" value="Bacteria"/>
</dbReference>
<sequence length="213" mass="23477">MAKGVKVWDGFIRFFHWATVLLLAALWWTAEQGQMDRHQDLAMVLLALIITRIGWGIVGSDSSRFSRFVRSPIAAIKHLASLKQRPFHYEPTHNAAGAWFVMLILALLLVQLISGLFATDEILFSGPLSGMVSGALASDLTSWHKLNFNIILAVVGLHVVAIIIYRLLGARLAEGMIHGRLPIAAESAPQLRSGWWPFISAAALAAALLYWVN</sequence>
<keyword evidence="9" id="KW-1185">Reference proteome</keyword>
<keyword evidence="4 6" id="KW-1133">Transmembrane helix</keyword>
<accession>K2KPE9</accession>
<evidence type="ECO:0000256" key="6">
    <source>
        <dbReference type="SAM" id="Phobius"/>
    </source>
</evidence>
<name>K2KPE9_9GAMM</name>
<reference evidence="8 9" key="1">
    <citation type="journal article" date="2012" name="J. Bacteriol.">
        <title>Genome Sequence of Idiomarina xiamenensis Type Strain 10-D-4.</title>
        <authorList>
            <person name="Lai Q."/>
            <person name="Wang L."/>
            <person name="Wang W."/>
            <person name="Shao Z."/>
        </authorList>
    </citation>
    <scope>NUCLEOTIDE SEQUENCE [LARGE SCALE GENOMIC DNA]</scope>
    <source>
        <strain evidence="8 9">10-D-4</strain>
    </source>
</reference>